<name>A0A127JSZ2_9BURK</name>
<sequence>MRHRIERTLLQALGRLLAWPLALLILFEEWGWEPLQRALLRLAQALRLEWIEPRIRALPPYAALALFLLPTLLLLPVKLLALWLIGHQHALLGGAVIVTAKVAGTAVVARLFSLTQPALLRLDWFASLYLRWTAWKNALLAHVRASWPWRWGRAMKRQWQRRWRLFWRQG</sequence>
<feature type="transmembrane region" description="Helical" evidence="1">
    <location>
        <begin position="61"/>
        <end position="84"/>
    </location>
</feature>
<accession>A0A127JSZ2</accession>
<feature type="transmembrane region" description="Helical" evidence="1">
    <location>
        <begin position="91"/>
        <end position="112"/>
    </location>
</feature>
<keyword evidence="3" id="KW-1185">Reference proteome</keyword>
<dbReference type="EMBL" id="CP010951">
    <property type="protein sequence ID" value="AMO23045.1"/>
    <property type="molecule type" value="Genomic_DNA"/>
</dbReference>
<evidence type="ECO:0000313" key="2">
    <source>
        <dbReference type="EMBL" id="AMO23045.1"/>
    </source>
</evidence>
<keyword evidence="1" id="KW-0472">Membrane</keyword>
<proteinExistence type="predicted"/>
<protein>
    <submittedName>
        <fullName evidence="2">Uncharacterized protein</fullName>
    </submittedName>
</protein>
<evidence type="ECO:0000313" key="3">
    <source>
        <dbReference type="Proteomes" id="UP000070433"/>
    </source>
</evidence>
<dbReference type="PATRIC" id="fig|94132.3.peg.1886"/>
<dbReference type="AlphaFoldDB" id="A0A127JSZ2"/>
<dbReference type="Proteomes" id="UP000070433">
    <property type="component" value="Chromosome"/>
</dbReference>
<reference evidence="2 3" key="1">
    <citation type="journal article" date="2014" name="Int. J. Syst. Evol. Microbiol.">
        <title>Ramlibacter solisilvae sp. nov., isolated from forest soil, and emended description of the genus Ramlibacter.</title>
        <authorList>
            <person name="Lee H.J."/>
            <person name="Lee S.H."/>
            <person name="Lee S.S."/>
            <person name="Lee J.S."/>
            <person name="Kim Y."/>
            <person name="Kim S.C."/>
            <person name="Jeon C.O."/>
        </authorList>
    </citation>
    <scope>NUCLEOTIDE SEQUENCE [LARGE SCALE GENOMIC DNA]</scope>
    <source>
        <strain evidence="2 3">5-10</strain>
    </source>
</reference>
<gene>
    <name evidence="2" type="ORF">UC35_09265</name>
</gene>
<organism evidence="2 3">
    <name type="scientific">Ramlibacter tataouinensis</name>
    <dbReference type="NCBI Taxonomy" id="94132"/>
    <lineage>
        <taxon>Bacteria</taxon>
        <taxon>Pseudomonadati</taxon>
        <taxon>Pseudomonadota</taxon>
        <taxon>Betaproteobacteria</taxon>
        <taxon>Burkholderiales</taxon>
        <taxon>Comamonadaceae</taxon>
        <taxon>Ramlibacter</taxon>
    </lineage>
</organism>
<evidence type="ECO:0000256" key="1">
    <source>
        <dbReference type="SAM" id="Phobius"/>
    </source>
</evidence>
<dbReference type="OrthoDB" id="8900679at2"/>
<keyword evidence="1" id="KW-0812">Transmembrane</keyword>
<dbReference type="RefSeq" id="WP_061498353.1">
    <property type="nucleotide sequence ID" value="NZ_CP010951.1"/>
</dbReference>
<keyword evidence="1" id="KW-1133">Transmembrane helix</keyword>